<dbReference type="HOGENOM" id="CLU_068872_0_0_14"/>
<name>A0A0D5ZJD0_9BACT</name>
<feature type="domain" description="Replicative helicase loading/DNA remodeling protein DnaB N-terminal winged helix" evidence="1">
    <location>
        <begin position="21"/>
        <end position="157"/>
    </location>
</feature>
<proteinExistence type="predicted"/>
<sequence>MSNNSLRYKYFRLSVNGRIEASDFRNLRTLYAPILKNESILLYEYLNDYLDGAVSKNSEIDFETFIIYLNMSREKINEARKELEAYGLLNTYYDDQASLTVFVLQPPLNGHSIEKNAFVKKFLIERIGETNYKHLINKLNKQNNLNLNELQDVSSSIFEIVDIKKLEISHPSPRLFDSKPVYESSSVSYTLTTEKFMTLGAAKNNDGEIKRFVKEVNTPMKLEIGNTHYSNEYEALLKLSCQDFAQQLLNRNLTSSENITIDIWKSHFGDVKIVNLFIYFAIKSHPNAKLTWTKYARAYYDEVKSTKLSSFEDIENYLDGKFKTTNSLIEVYKSKEIMKNVYLKEN</sequence>
<reference evidence="2 3" key="1">
    <citation type="journal article" date="2015" name="Genome Announc.">
        <title>Complete Genome Sequence of Mycoplasma meleagridis, a Possible Emerging Pathogen in Chickens.</title>
        <authorList>
            <person name="Abolnik C."/>
        </authorList>
    </citation>
    <scope>NUCLEOTIDE SEQUENCE [LARGE SCALE GENOMIC DNA]</scope>
    <source>
        <strain evidence="2 3">B2096 8B</strain>
    </source>
</reference>
<dbReference type="Proteomes" id="UP000032722">
    <property type="component" value="Chromosome"/>
</dbReference>
<organism evidence="3">
    <name type="scientific">Mycoplasmopsis gallinacea</name>
    <dbReference type="NCBI Taxonomy" id="29556"/>
    <lineage>
        <taxon>Bacteria</taxon>
        <taxon>Bacillati</taxon>
        <taxon>Mycoplasmatota</taxon>
        <taxon>Mycoplasmoidales</taxon>
        <taxon>Metamycoplasmataceae</taxon>
        <taxon>Mycoplasmopsis</taxon>
    </lineage>
</organism>
<dbReference type="InterPro" id="IPR058660">
    <property type="entry name" value="WHD_DnaB"/>
</dbReference>
<evidence type="ECO:0000313" key="3">
    <source>
        <dbReference type="Proteomes" id="UP000032722"/>
    </source>
</evidence>
<evidence type="ECO:0000313" key="2">
    <source>
        <dbReference type="EMBL" id="AKA49842.1"/>
    </source>
</evidence>
<protein>
    <recommendedName>
        <fullName evidence="1">Replicative helicase loading/DNA remodeling protein DnaB N-terminal winged helix domain-containing protein</fullName>
    </recommendedName>
</protein>
<accession>A0A0D5ZJD0</accession>
<dbReference type="AlphaFoldDB" id="A0A0D5ZJD0"/>
<dbReference type="Pfam" id="PF25888">
    <property type="entry name" value="WHD_DnaB"/>
    <property type="match status" value="1"/>
</dbReference>
<dbReference type="EMBL" id="CP011021">
    <property type="protein sequence ID" value="AKA49842.1"/>
    <property type="molecule type" value="Genomic_DNA"/>
</dbReference>
<dbReference type="KEGG" id="mgb:VO56_00950"/>
<dbReference type="PATRIC" id="fig|29556.3.peg.188"/>
<gene>
    <name evidence="2" type="ORF">VO56_00950</name>
</gene>
<evidence type="ECO:0000259" key="1">
    <source>
        <dbReference type="Pfam" id="PF25888"/>
    </source>
</evidence>